<dbReference type="EMBL" id="MH261376">
    <property type="protein sequence ID" value="AWW14374.1"/>
    <property type="molecule type" value="Genomic_DNA"/>
</dbReference>
<evidence type="ECO:0000313" key="2">
    <source>
        <dbReference type="Proteomes" id="UP000501125"/>
    </source>
</evidence>
<organism evidence="1 2">
    <name type="scientific">Hyposidra talaca nucleopolyhedrovirus</name>
    <dbReference type="NCBI Taxonomy" id="1070315"/>
    <lineage>
        <taxon>Viruses</taxon>
        <taxon>Viruses incertae sedis</taxon>
        <taxon>Naldaviricetes</taxon>
        <taxon>Lefavirales</taxon>
        <taxon>Baculoviridae</taxon>
        <taxon>Alphabaculovirus</taxon>
        <taxon>Alphabaculovirus hytalacae</taxon>
    </lineage>
</organism>
<sequence length="208" mass="24758">MAGLDILPVELVCEIAKRMNDQQSKWRLMVALDRLLPVVHSKRYMIVTEEEMRASLLTRLFVQRHCQSVMGKKPLTVEYDLLDRKVCQICFALTCECFSACGSQGYCYECKGFCFDVESVRNKMFKVAVQKPYIKTWVKYYELLWPSYMKQFQVRILMKMYIESSSEIRRVQLSKNWIQLICNFLYTTADYSDKKVLFKKRLCLYKFN</sequence>
<accession>A0A2Z4HHX4</accession>
<evidence type="ECO:0000313" key="1">
    <source>
        <dbReference type="EMBL" id="AWW14374.1"/>
    </source>
</evidence>
<dbReference type="Proteomes" id="UP000501125">
    <property type="component" value="Chromosome"/>
</dbReference>
<dbReference type="GeneID" id="65101492"/>
<gene>
    <name evidence="1" type="primary">orf14</name>
    <name evidence="1" type="ORF">HytaNPV_gp014</name>
</gene>
<keyword evidence="2" id="KW-1185">Reference proteome</keyword>
<reference evidence="1 2" key="1">
    <citation type="journal article" date="2018" name="Sci. Rep.">
        <title>Comprehensive analysis of single molecule sequencing-derived complete genome and whole transcriptome of Hyposidra talaca nuclear polyhedrosis virus.</title>
        <authorList>
            <person name="Nguyen T.T."/>
            <person name="Suryamohan K."/>
            <person name="Kuriakose B."/>
            <person name="Janakiraman V."/>
            <person name="Reichelt M."/>
            <person name="Chaudhuri S."/>
            <person name="Guillory J."/>
            <person name="Divakaran N."/>
            <person name="Rabins P.E."/>
            <person name="Goel R."/>
            <person name="Deka B."/>
            <person name="Sarkar S."/>
            <person name="Ekka P."/>
            <person name="Tsai Y.C."/>
            <person name="Vargas D."/>
            <person name="Santhosh S."/>
            <person name="Mohan S."/>
            <person name="Chin C.S."/>
            <person name="Korlach J."/>
            <person name="Thomas G."/>
            <person name="Babu A."/>
            <person name="Seshagiri S."/>
        </authorList>
    </citation>
    <scope>NUCLEOTIDE SEQUENCE [LARGE SCALE GENOMIC DNA]</scope>
    <source>
        <strain evidence="1 2">HytaNPVIndia001</strain>
    </source>
</reference>
<dbReference type="RefSeq" id="YP_010086281.1">
    <property type="nucleotide sequence ID" value="NC_055453.1"/>
</dbReference>
<dbReference type="KEGG" id="vg:65101492"/>
<proteinExistence type="predicted"/>
<name>A0A2Z4HHX4_9ABAC</name>
<protein>
    <submittedName>
        <fullName evidence="1">Uncharacterized protein</fullName>
    </submittedName>
</protein>